<comment type="subunit">
    <text evidence="3">Forms a complex with KhpB.</text>
</comment>
<feature type="compositionally biased region" description="Acidic residues" evidence="4">
    <location>
        <begin position="88"/>
        <end position="104"/>
    </location>
</feature>
<evidence type="ECO:0000313" key="5">
    <source>
        <dbReference type="EMBL" id="KKQ10532.1"/>
    </source>
</evidence>
<dbReference type="Pfam" id="PF13083">
    <property type="entry name" value="KH_KhpA-B"/>
    <property type="match status" value="1"/>
</dbReference>
<evidence type="ECO:0000313" key="6">
    <source>
        <dbReference type="Proteomes" id="UP000034492"/>
    </source>
</evidence>
<feature type="region of interest" description="Disordered" evidence="4">
    <location>
        <begin position="72"/>
        <end position="125"/>
    </location>
</feature>
<name>A0A0G0EYC6_9BACT</name>
<dbReference type="GO" id="GO:0005737">
    <property type="term" value="C:cytoplasm"/>
    <property type="evidence" value="ECO:0007669"/>
    <property type="project" value="UniProtKB-SubCell"/>
</dbReference>
<dbReference type="InterPro" id="IPR020627">
    <property type="entry name" value="KhpA"/>
</dbReference>
<feature type="compositionally biased region" description="Basic and acidic residues" evidence="4">
    <location>
        <begin position="105"/>
        <end position="125"/>
    </location>
</feature>
<reference evidence="5 6" key="1">
    <citation type="journal article" date="2015" name="Nature">
        <title>rRNA introns, odd ribosomes, and small enigmatic genomes across a large radiation of phyla.</title>
        <authorList>
            <person name="Brown C.T."/>
            <person name="Hug L.A."/>
            <person name="Thomas B.C."/>
            <person name="Sharon I."/>
            <person name="Castelle C.J."/>
            <person name="Singh A."/>
            <person name="Wilkins M.J."/>
            <person name="Williams K.H."/>
            <person name="Banfield J.F."/>
        </authorList>
    </citation>
    <scope>NUCLEOTIDE SEQUENCE [LARGE SCALE GENOMIC DNA]</scope>
</reference>
<dbReference type="InterPro" id="IPR015946">
    <property type="entry name" value="KH_dom-like_a/b"/>
</dbReference>
<evidence type="ECO:0000256" key="3">
    <source>
        <dbReference type="HAMAP-Rule" id="MF_00088"/>
    </source>
</evidence>
<dbReference type="GO" id="GO:0003723">
    <property type="term" value="F:RNA binding"/>
    <property type="evidence" value="ECO:0007669"/>
    <property type="project" value="UniProtKB-UniRule"/>
</dbReference>
<protein>
    <recommendedName>
        <fullName evidence="3">RNA-binding protein KhpA</fullName>
    </recommendedName>
    <alternativeName>
        <fullName evidence="3">KH-domain protein A</fullName>
    </alternativeName>
</protein>
<dbReference type="SUPFAM" id="SSF54814">
    <property type="entry name" value="Prokaryotic type KH domain (KH-domain type II)"/>
    <property type="match status" value="1"/>
</dbReference>
<dbReference type="GO" id="GO:0071555">
    <property type="term" value="P:cell wall organization"/>
    <property type="evidence" value="ECO:0007669"/>
    <property type="project" value="UniProtKB-KW"/>
</dbReference>
<evidence type="ECO:0000256" key="2">
    <source>
        <dbReference type="ARBA" id="ARBA00022884"/>
    </source>
</evidence>
<gene>
    <name evidence="3" type="primary">khpA</name>
    <name evidence="5" type="ORF">US19_C0003G0027</name>
</gene>
<dbReference type="PATRIC" id="fig|1618426.3.peg.156"/>
<accession>A0A0G0EYC6</accession>
<proteinExistence type="inferred from homology"/>
<keyword evidence="3" id="KW-0133">Cell shape</keyword>
<dbReference type="AlphaFoldDB" id="A0A0G0EYC6"/>
<keyword evidence="3" id="KW-0143">Chaperone</keyword>
<dbReference type="CDD" id="cd22533">
    <property type="entry name" value="KH-II_YlqC-like"/>
    <property type="match status" value="1"/>
</dbReference>
<comment type="subcellular location">
    <subcellularLocation>
        <location evidence="3">Cytoplasm</location>
    </subcellularLocation>
</comment>
<keyword evidence="2 3" id="KW-0694">RNA-binding</keyword>
<organism evidence="5 6">
    <name type="scientific">Candidatus Daviesbacteria bacterium GW2011_GWB1_36_5</name>
    <dbReference type="NCBI Taxonomy" id="1618426"/>
    <lineage>
        <taxon>Bacteria</taxon>
        <taxon>Candidatus Daviesiibacteriota</taxon>
    </lineage>
</organism>
<sequence>MKDLVEYIVKSLVTKPDGVSVEETNSEEGVNLLLKVDPEDMGLVIGKAGQTIKAIRRLVLIRAMADNIRVNLELNDPEGGRRSGNQEESNESEGTEEPKDEEIENPEKAEDAEEPKAEETVEPEK</sequence>
<dbReference type="PANTHER" id="PTHR34654:SF1">
    <property type="entry name" value="RNA-BINDING PROTEIN KHPA"/>
    <property type="match status" value="1"/>
</dbReference>
<evidence type="ECO:0000256" key="4">
    <source>
        <dbReference type="SAM" id="MobiDB-lite"/>
    </source>
</evidence>
<dbReference type="EMBL" id="LBSA01000003">
    <property type="protein sequence ID" value="KKQ10532.1"/>
    <property type="molecule type" value="Genomic_DNA"/>
</dbReference>
<dbReference type="HAMAP" id="MF_00088">
    <property type="entry name" value="KhpA"/>
    <property type="match status" value="1"/>
</dbReference>
<keyword evidence="3" id="KW-0961">Cell wall biogenesis/degradation</keyword>
<dbReference type="InterPro" id="IPR009019">
    <property type="entry name" value="KH_sf_prok-type"/>
</dbReference>
<keyword evidence="1 3" id="KW-0963">Cytoplasm</keyword>
<dbReference type="PANTHER" id="PTHR34654">
    <property type="entry name" value="UPF0109 PROTEIN SCO5592"/>
    <property type="match status" value="1"/>
</dbReference>
<dbReference type="GO" id="GO:0008360">
    <property type="term" value="P:regulation of cell shape"/>
    <property type="evidence" value="ECO:0007669"/>
    <property type="project" value="UniProtKB-KW"/>
</dbReference>
<dbReference type="Proteomes" id="UP000034492">
    <property type="component" value="Unassembled WGS sequence"/>
</dbReference>
<dbReference type="GO" id="GO:0009252">
    <property type="term" value="P:peptidoglycan biosynthetic process"/>
    <property type="evidence" value="ECO:0007669"/>
    <property type="project" value="UniProtKB-UniRule"/>
</dbReference>
<dbReference type="PROSITE" id="PS50084">
    <property type="entry name" value="KH_TYPE_1"/>
    <property type="match status" value="1"/>
</dbReference>
<comment type="function">
    <text evidence="3">A probable RNA chaperone. Forms a complex with KhpB which binds to cellular RNA and controls its expression. Plays a role in peptidoglycan (PG) homeostasis and cell length regulation.</text>
</comment>
<evidence type="ECO:0000256" key="1">
    <source>
        <dbReference type="ARBA" id="ARBA00022490"/>
    </source>
</evidence>
<comment type="similarity">
    <text evidence="3">Belongs to the KhpA RNA-binding protein family.</text>
</comment>
<comment type="caution">
    <text evidence="5">The sequence shown here is derived from an EMBL/GenBank/DDBJ whole genome shotgun (WGS) entry which is preliminary data.</text>
</comment>
<dbReference type="Gene3D" id="3.30.300.20">
    <property type="match status" value="1"/>
</dbReference>